<organism evidence="2 3">
    <name type="scientific">Alcaligenes endophyticus</name>
    <dbReference type="NCBI Taxonomy" id="1929088"/>
    <lineage>
        <taxon>Bacteria</taxon>
        <taxon>Pseudomonadati</taxon>
        <taxon>Pseudomonadota</taxon>
        <taxon>Betaproteobacteria</taxon>
        <taxon>Burkholderiales</taxon>
        <taxon>Alcaligenaceae</taxon>
        <taxon>Alcaligenes</taxon>
    </lineage>
</organism>
<evidence type="ECO:0008006" key="4">
    <source>
        <dbReference type="Google" id="ProtNLM"/>
    </source>
</evidence>
<evidence type="ECO:0000313" key="3">
    <source>
        <dbReference type="Proteomes" id="UP001168613"/>
    </source>
</evidence>
<evidence type="ECO:0000256" key="1">
    <source>
        <dbReference type="SAM" id="MobiDB-lite"/>
    </source>
</evidence>
<feature type="compositionally biased region" description="Basic and acidic residues" evidence="1">
    <location>
        <begin position="13"/>
        <end position="23"/>
    </location>
</feature>
<protein>
    <recommendedName>
        <fullName evidence="4">Flagellar hook-length control protein FliK</fullName>
    </recommendedName>
</protein>
<dbReference type="RefSeq" id="WP_266122607.1">
    <property type="nucleotide sequence ID" value="NZ_JAJHNU010000001.1"/>
</dbReference>
<feature type="compositionally biased region" description="Polar residues" evidence="1">
    <location>
        <begin position="38"/>
        <end position="55"/>
    </location>
</feature>
<reference evidence="2" key="1">
    <citation type="submission" date="2021-11" db="EMBL/GenBank/DDBJ databases">
        <title>Draft genome sequence of Alcaligenes endophyticus type strain CCUG 75668T.</title>
        <authorList>
            <person name="Salva-Serra F."/>
            <person name="Duran R.E."/>
            <person name="Seeger M."/>
            <person name="Moore E.R.B."/>
            <person name="Jaen-Luchoro D."/>
        </authorList>
    </citation>
    <scope>NUCLEOTIDE SEQUENCE</scope>
    <source>
        <strain evidence="2">CCUG 75668</strain>
    </source>
</reference>
<name>A0ABT8EFJ3_9BURK</name>
<sequence length="200" mass="22193">MISPTPPPNIAHQRADYTLKPKDGTAALPLALKAEQDAFQQAMQPPAQKEQTSTPEQKKHHAEPDERQPQSAAQPITMLSLPARVEYAPAASLSPAVQEQLLQQVERLYLAPAAPQAELNLLVRQELLPGVSIRLQEIEGRVLVCFSCAVEPVRRQLDRQVERLAQTLANRLHRDVLVQVQTDDPGDLRLHESLAQPVKV</sequence>
<keyword evidence="3" id="KW-1185">Reference proteome</keyword>
<proteinExistence type="predicted"/>
<feature type="region of interest" description="Disordered" evidence="1">
    <location>
        <begin position="1"/>
        <end position="73"/>
    </location>
</feature>
<dbReference type="Proteomes" id="UP001168613">
    <property type="component" value="Unassembled WGS sequence"/>
</dbReference>
<dbReference type="EMBL" id="JAJHNU010000001">
    <property type="protein sequence ID" value="MDN4120057.1"/>
    <property type="molecule type" value="Genomic_DNA"/>
</dbReference>
<evidence type="ECO:0000313" key="2">
    <source>
        <dbReference type="EMBL" id="MDN4120057.1"/>
    </source>
</evidence>
<gene>
    <name evidence="2" type="ORF">LMS43_02020</name>
</gene>
<comment type="caution">
    <text evidence="2">The sequence shown here is derived from an EMBL/GenBank/DDBJ whole genome shotgun (WGS) entry which is preliminary data.</text>
</comment>
<accession>A0ABT8EFJ3</accession>